<dbReference type="Proteomes" id="UP000191612">
    <property type="component" value="Unassembled WGS sequence"/>
</dbReference>
<sequence length="128" mass="14546">MLIKNVKRDSQTRTLAATTHNVTPIILIVCFDCPQSELYLLAHLVCLFSSSTPLNLHNILTDTELPMATDVTQTPPPSIFRSRTSKSLVLFVTEFDLWVRDSFYYTEDSSQEENDNSGQSWLDVSQMD</sequence>
<evidence type="ECO:0000313" key="2">
    <source>
        <dbReference type="EMBL" id="OQD92802.1"/>
    </source>
</evidence>
<protein>
    <submittedName>
        <fullName evidence="2">Uncharacterized protein</fullName>
    </submittedName>
</protein>
<feature type="region of interest" description="Disordered" evidence="1">
    <location>
        <begin position="107"/>
        <end position="128"/>
    </location>
</feature>
<evidence type="ECO:0000313" key="3">
    <source>
        <dbReference type="Proteomes" id="UP000191612"/>
    </source>
</evidence>
<comment type="caution">
    <text evidence="2">The sequence shown here is derived from an EMBL/GenBank/DDBJ whole genome shotgun (WGS) entry which is preliminary data.</text>
</comment>
<feature type="compositionally biased region" description="Polar residues" evidence="1">
    <location>
        <begin position="116"/>
        <end position="128"/>
    </location>
</feature>
<organism evidence="2 3">
    <name type="scientific">Penicillium solitum</name>
    <dbReference type="NCBI Taxonomy" id="60172"/>
    <lineage>
        <taxon>Eukaryota</taxon>
        <taxon>Fungi</taxon>
        <taxon>Dikarya</taxon>
        <taxon>Ascomycota</taxon>
        <taxon>Pezizomycotina</taxon>
        <taxon>Eurotiomycetes</taxon>
        <taxon>Eurotiomycetidae</taxon>
        <taxon>Eurotiales</taxon>
        <taxon>Aspergillaceae</taxon>
        <taxon>Penicillium</taxon>
    </lineage>
</organism>
<evidence type="ECO:0000256" key="1">
    <source>
        <dbReference type="SAM" id="MobiDB-lite"/>
    </source>
</evidence>
<accession>A0A1V6QV30</accession>
<gene>
    <name evidence="2" type="ORF">PENSOL_c037G07211</name>
</gene>
<keyword evidence="3" id="KW-1185">Reference proteome</keyword>
<reference evidence="3" key="1">
    <citation type="journal article" date="2017" name="Nat. Microbiol.">
        <title>Global analysis of biosynthetic gene clusters reveals vast potential of secondary metabolite production in Penicillium species.</title>
        <authorList>
            <person name="Nielsen J.C."/>
            <person name="Grijseels S."/>
            <person name="Prigent S."/>
            <person name="Ji B."/>
            <person name="Dainat J."/>
            <person name="Nielsen K.F."/>
            <person name="Frisvad J.C."/>
            <person name="Workman M."/>
            <person name="Nielsen J."/>
        </authorList>
    </citation>
    <scope>NUCLEOTIDE SEQUENCE [LARGE SCALE GENOMIC DNA]</scope>
    <source>
        <strain evidence="3">IBT 29525</strain>
    </source>
</reference>
<dbReference type="AlphaFoldDB" id="A0A1V6QV30"/>
<name>A0A1V6QV30_9EURO</name>
<proteinExistence type="predicted"/>
<dbReference type="EMBL" id="MDYO01000037">
    <property type="protein sequence ID" value="OQD92802.1"/>
    <property type="molecule type" value="Genomic_DNA"/>
</dbReference>